<name>A0ABY4EZC8_9BACI</name>
<accession>A0ABY4EZC8</accession>
<sequence>MSYNQEMSDILHLQTLKASENDPHFTTIASTASVFACFGNTIASTISALAC</sequence>
<reference evidence="1 2" key="1">
    <citation type="submission" date="2022-04" db="EMBL/GenBank/DDBJ databases">
        <title>Gracilibacillus sp. isolated from saltern.</title>
        <authorList>
            <person name="Won M."/>
            <person name="Lee C.-M."/>
            <person name="Woen H.-Y."/>
            <person name="Kwon S.-W."/>
        </authorList>
    </citation>
    <scope>NUCLEOTIDE SEQUENCE [LARGE SCALE GENOMIC DNA]</scope>
    <source>
        <strain evidence="1 2">SSWR10-1</strain>
    </source>
</reference>
<protein>
    <recommendedName>
        <fullName evidence="3">Type 2 lantibiotic</fullName>
    </recommendedName>
</protein>
<dbReference type="EMBL" id="CP095072">
    <property type="protein sequence ID" value="UOQ49761.1"/>
    <property type="molecule type" value="Genomic_DNA"/>
</dbReference>
<proteinExistence type="predicted"/>
<evidence type="ECO:0000313" key="1">
    <source>
        <dbReference type="EMBL" id="UOQ49761.1"/>
    </source>
</evidence>
<gene>
    <name evidence="1" type="ORF">MUN88_06690</name>
</gene>
<evidence type="ECO:0000313" key="2">
    <source>
        <dbReference type="Proteomes" id="UP000831782"/>
    </source>
</evidence>
<keyword evidence="2" id="KW-1185">Reference proteome</keyword>
<evidence type="ECO:0008006" key="3">
    <source>
        <dbReference type="Google" id="ProtNLM"/>
    </source>
</evidence>
<organism evidence="1 2">
    <name type="scientific">Gracilibacillus caseinilyticus</name>
    <dbReference type="NCBI Taxonomy" id="2932256"/>
    <lineage>
        <taxon>Bacteria</taxon>
        <taxon>Bacillati</taxon>
        <taxon>Bacillota</taxon>
        <taxon>Bacilli</taxon>
        <taxon>Bacillales</taxon>
        <taxon>Bacillaceae</taxon>
        <taxon>Gracilibacillus</taxon>
    </lineage>
</organism>
<dbReference type="Proteomes" id="UP000831782">
    <property type="component" value="Chromosome"/>
</dbReference>
<dbReference type="RefSeq" id="WP_244722509.1">
    <property type="nucleotide sequence ID" value="NZ_CP095072.1"/>
</dbReference>